<dbReference type="AlphaFoldDB" id="A0A6G4X878"/>
<dbReference type="GO" id="GO:0032259">
    <property type="term" value="P:methylation"/>
    <property type="evidence" value="ECO:0007669"/>
    <property type="project" value="UniProtKB-KW"/>
</dbReference>
<keyword evidence="2" id="KW-1185">Reference proteome</keyword>
<dbReference type="Proteomes" id="UP000477722">
    <property type="component" value="Unassembled WGS sequence"/>
</dbReference>
<evidence type="ECO:0000313" key="1">
    <source>
        <dbReference type="EMBL" id="NGO73749.1"/>
    </source>
</evidence>
<dbReference type="EMBL" id="JAAKZZ010000880">
    <property type="protein sequence ID" value="NGO73749.1"/>
    <property type="molecule type" value="Genomic_DNA"/>
</dbReference>
<protein>
    <submittedName>
        <fullName evidence="1">Class I SAM-dependent methyltransferase</fullName>
    </submittedName>
</protein>
<evidence type="ECO:0000313" key="2">
    <source>
        <dbReference type="Proteomes" id="UP000477722"/>
    </source>
</evidence>
<organism evidence="1 2">
    <name type="scientific">Streptomyces boncukensis</name>
    <dbReference type="NCBI Taxonomy" id="2711219"/>
    <lineage>
        <taxon>Bacteria</taxon>
        <taxon>Bacillati</taxon>
        <taxon>Actinomycetota</taxon>
        <taxon>Actinomycetes</taxon>
        <taxon>Kitasatosporales</taxon>
        <taxon>Streptomycetaceae</taxon>
        <taxon>Streptomyces</taxon>
    </lineage>
</organism>
<comment type="caution">
    <text evidence="1">The sequence shown here is derived from an EMBL/GenBank/DDBJ whole genome shotgun (WGS) entry which is preliminary data.</text>
</comment>
<accession>A0A6G4X878</accession>
<proteinExistence type="predicted"/>
<feature type="non-terminal residue" evidence="1">
    <location>
        <position position="43"/>
    </location>
</feature>
<dbReference type="GO" id="GO:0008168">
    <property type="term" value="F:methyltransferase activity"/>
    <property type="evidence" value="ECO:0007669"/>
    <property type="project" value="UniProtKB-KW"/>
</dbReference>
<keyword evidence="1" id="KW-0489">Methyltransferase</keyword>
<sequence>MTTATDHYDNLLAEHYTWMLGGDLQAAAAAQSELLEGLGVAPA</sequence>
<name>A0A6G4X878_9ACTN</name>
<gene>
    <name evidence="1" type="ORF">G5C65_36625</name>
</gene>
<reference evidence="1 2" key="1">
    <citation type="submission" date="2020-02" db="EMBL/GenBank/DDBJ databases">
        <title>Whole-genome analyses of novel actinobacteria.</title>
        <authorList>
            <person name="Sahin N."/>
            <person name="Tatar D."/>
        </authorList>
    </citation>
    <scope>NUCLEOTIDE SEQUENCE [LARGE SCALE GENOMIC DNA]</scope>
    <source>
        <strain evidence="1 2">SB3404</strain>
    </source>
</reference>
<keyword evidence="1" id="KW-0808">Transferase</keyword>